<name>A0A9X8IYF9_BACCE</name>
<proteinExistence type="predicted"/>
<accession>A0A9X8IYF9</accession>
<dbReference type="Pfam" id="PF10651">
    <property type="entry name" value="BppU_N"/>
    <property type="match status" value="1"/>
</dbReference>
<dbReference type="EMBL" id="QNGD03000008">
    <property type="protein sequence ID" value="RWQ72955.1"/>
    <property type="molecule type" value="Genomic_DNA"/>
</dbReference>
<evidence type="ECO:0000313" key="2">
    <source>
        <dbReference type="EMBL" id="RWQ72955.1"/>
    </source>
</evidence>
<evidence type="ECO:0000259" key="1">
    <source>
        <dbReference type="Pfam" id="PF10651"/>
    </source>
</evidence>
<evidence type="ECO:0000313" key="3">
    <source>
        <dbReference type="Proteomes" id="UP000253597"/>
    </source>
</evidence>
<sequence length="373" mass="41123">MGTQRYIDMTFDLSYPIEQPKFLQRLGETIPTDIVVQVKNKGVNYNLAGVTLGFEMRNDRDKILIDKDQSRFTIVSAAQGIFSYRPPEQMQSFFGNSYLAYFTFESGGARITTERFRFYNDEDVQLAIAPELQEHYVSVIDDLITSNEGAMNEAKKIEDLIKNNQVVKKAGDTMTGPLVLSGVLSRLEIDEKAGSIRISQPTDTTTSARGFQYYEGGNTLAGIGRIRNGGSTDQLYMGWGANPWDVNTSLTVSANQFTYKNKPVAMRDQDGRASLTLTSDATNPDTNYPLTSTRRGNTVTVSGSVSLNSATSGNQVSTLPSGHRPVGNLNMYFPIKGYTSDGNLQVFINTSGGIYLYGSRGKTVEFAMTYVVD</sequence>
<dbReference type="Proteomes" id="UP000253597">
    <property type="component" value="Unassembled WGS sequence"/>
</dbReference>
<comment type="caution">
    <text evidence="2">The sequence shown here is derived from an EMBL/GenBank/DDBJ whole genome shotgun (WGS) entry which is preliminary data.</text>
</comment>
<protein>
    <submittedName>
        <fullName evidence="2">DUF2479 domain-containing protein</fullName>
    </submittedName>
</protein>
<dbReference type="Gene3D" id="2.60.40.3350">
    <property type="match status" value="1"/>
</dbReference>
<dbReference type="AlphaFoldDB" id="A0A9X8IYF9"/>
<dbReference type="RefSeq" id="WP_113302911.1">
    <property type="nucleotide sequence ID" value="NZ_QNGD03000008.1"/>
</dbReference>
<gene>
    <name evidence="2" type="ORF">DR116_0016635</name>
</gene>
<dbReference type="InterPro" id="IPR018913">
    <property type="entry name" value="BppU_N"/>
</dbReference>
<reference evidence="2 3" key="1">
    <citation type="submission" date="2019-01" db="EMBL/GenBank/DDBJ databases">
        <title>Draft genome sequence of heavy metal resistant Bacillus cereus NWUAB01.</title>
        <authorList>
            <person name="Babalola O."/>
            <person name="Aremu B.R."/>
            <person name="Ayangbenro A.S."/>
        </authorList>
    </citation>
    <scope>NUCLEOTIDE SEQUENCE [LARGE SCALE GENOMIC DNA]</scope>
    <source>
        <strain evidence="2 3">NWUAB01</strain>
    </source>
</reference>
<feature type="domain" description="BppU N-terminal" evidence="1">
    <location>
        <begin position="33"/>
        <end position="144"/>
    </location>
</feature>
<organism evidence="2 3">
    <name type="scientific">Bacillus cereus</name>
    <dbReference type="NCBI Taxonomy" id="1396"/>
    <lineage>
        <taxon>Bacteria</taxon>
        <taxon>Bacillati</taxon>
        <taxon>Bacillota</taxon>
        <taxon>Bacilli</taxon>
        <taxon>Bacillales</taxon>
        <taxon>Bacillaceae</taxon>
        <taxon>Bacillus</taxon>
        <taxon>Bacillus cereus group</taxon>
    </lineage>
</organism>